<evidence type="ECO:0000256" key="1">
    <source>
        <dbReference type="ARBA" id="ARBA00004123"/>
    </source>
</evidence>
<dbReference type="STRING" id="1088818.A0A2I0A1B2"/>
<keyword evidence="6" id="KW-0812">Transmembrane</keyword>
<evidence type="ECO:0000313" key="9">
    <source>
        <dbReference type="Proteomes" id="UP000236161"/>
    </source>
</evidence>
<keyword evidence="6" id="KW-1133">Transmembrane helix</keyword>
<organism evidence="8 9">
    <name type="scientific">Apostasia shenzhenica</name>
    <dbReference type="NCBI Taxonomy" id="1088818"/>
    <lineage>
        <taxon>Eukaryota</taxon>
        <taxon>Viridiplantae</taxon>
        <taxon>Streptophyta</taxon>
        <taxon>Embryophyta</taxon>
        <taxon>Tracheophyta</taxon>
        <taxon>Spermatophyta</taxon>
        <taxon>Magnoliopsida</taxon>
        <taxon>Liliopsida</taxon>
        <taxon>Asparagales</taxon>
        <taxon>Orchidaceae</taxon>
        <taxon>Apostasioideae</taxon>
        <taxon>Apostasia</taxon>
    </lineage>
</organism>
<dbReference type="InterPro" id="IPR003441">
    <property type="entry name" value="NAC-dom"/>
</dbReference>
<sequence length="461" mass="52723">MEALKAIALPPGFGFHPTDVELVSHYLRRKNLGLEVDFEVIPELDIYKREPWDLPACCRIPTKDSKWHFFTSRDRKYPNGSRSNRATEAGYWKSTGKDRKIRFQNRVIGTKKTLVFHEGRPPCGKRTDWIMHEYYMDEKESKVTPRMKDTYVLCRITKRNGLEMEGEDVVTLTDGVEDLHKEVKNLDTKVQEVMLQEESSPSESTEDLDAWLNELFDPNFNGPVDFTFTGLPSFAEPKSEILVSKLPNTAVMSSANQIHESFASQAVLTTPKVEPLDYGFLLDENIGILHDDFKDMPDIAELLAVDPQSSIGTERSLPENEKLTGIMIREHIGRPTSETFNHRIELQLQTSKMESRNSTSVSHTVNFAHANQRISSSRRFQHPRKVDAGKKLEYRETGQNCIYSFMGELWNFISWCSTAGMDSCFLCVCIIGTAALFLFFLFHDCRSFLESFLESFLALGL</sequence>
<dbReference type="AlphaFoldDB" id="A0A2I0A1B2"/>
<evidence type="ECO:0000313" key="8">
    <source>
        <dbReference type="EMBL" id="PKA49332.1"/>
    </source>
</evidence>
<dbReference type="InterPro" id="IPR036093">
    <property type="entry name" value="NAC_dom_sf"/>
</dbReference>
<keyword evidence="2" id="KW-0805">Transcription regulation</keyword>
<dbReference type="Gene3D" id="2.170.150.80">
    <property type="entry name" value="NAC domain"/>
    <property type="match status" value="1"/>
</dbReference>
<name>A0A2I0A1B2_9ASPA</name>
<evidence type="ECO:0000256" key="6">
    <source>
        <dbReference type="SAM" id="Phobius"/>
    </source>
</evidence>
<dbReference type="PANTHER" id="PTHR31744">
    <property type="entry name" value="PROTEIN CUP-SHAPED COTYLEDON 2-RELATED"/>
    <property type="match status" value="1"/>
</dbReference>
<keyword evidence="3" id="KW-0238">DNA-binding</keyword>
<keyword evidence="5" id="KW-0539">Nucleus</keyword>
<dbReference type="EMBL" id="KZ452039">
    <property type="protein sequence ID" value="PKA49332.1"/>
    <property type="molecule type" value="Genomic_DNA"/>
</dbReference>
<feature type="transmembrane region" description="Helical" evidence="6">
    <location>
        <begin position="419"/>
        <end position="442"/>
    </location>
</feature>
<evidence type="ECO:0000256" key="5">
    <source>
        <dbReference type="ARBA" id="ARBA00023242"/>
    </source>
</evidence>
<feature type="domain" description="NAC" evidence="7">
    <location>
        <begin position="9"/>
        <end position="159"/>
    </location>
</feature>
<dbReference type="OrthoDB" id="1912886at2759"/>
<accession>A0A2I0A1B2</accession>
<dbReference type="Proteomes" id="UP000236161">
    <property type="component" value="Unassembled WGS sequence"/>
</dbReference>
<dbReference type="Pfam" id="PF02365">
    <property type="entry name" value="NAM"/>
    <property type="match status" value="1"/>
</dbReference>
<gene>
    <name evidence="8" type="primary">NAC74</name>
    <name evidence="8" type="ORF">AXF42_Ash014234</name>
</gene>
<dbReference type="GO" id="GO:0003677">
    <property type="term" value="F:DNA binding"/>
    <property type="evidence" value="ECO:0007669"/>
    <property type="project" value="UniProtKB-KW"/>
</dbReference>
<dbReference type="GO" id="GO:0005634">
    <property type="term" value="C:nucleus"/>
    <property type="evidence" value="ECO:0007669"/>
    <property type="project" value="UniProtKB-SubCell"/>
</dbReference>
<dbReference type="FunFam" id="2.170.150.80:FF:000002">
    <property type="entry name" value="Nac domain-containing protein 86"/>
    <property type="match status" value="1"/>
</dbReference>
<dbReference type="PANTHER" id="PTHR31744:SF235">
    <property type="entry name" value="NAC DOMAIN-CONTAINING PROTEIN"/>
    <property type="match status" value="1"/>
</dbReference>
<dbReference type="PROSITE" id="PS51005">
    <property type="entry name" value="NAC"/>
    <property type="match status" value="1"/>
</dbReference>
<keyword evidence="9" id="KW-1185">Reference proteome</keyword>
<dbReference type="SUPFAM" id="SSF101941">
    <property type="entry name" value="NAC domain"/>
    <property type="match status" value="1"/>
</dbReference>
<keyword evidence="4" id="KW-0804">Transcription</keyword>
<evidence type="ECO:0000256" key="2">
    <source>
        <dbReference type="ARBA" id="ARBA00023015"/>
    </source>
</evidence>
<evidence type="ECO:0000256" key="3">
    <source>
        <dbReference type="ARBA" id="ARBA00023125"/>
    </source>
</evidence>
<evidence type="ECO:0000259" key="7">
    <source>
        <dbReference type="PROSITE" id="PS51005"/>
    </source>
</evidence>
<keyword evidence="6" id="KW-0472">Membrane</keyword>
<evidence type="ECO:0000256" key="4">
    <source>
        <dbReference type="ARBA" id="ARBA00023163"/>
    </source>
</evidence>
<protein>
    <submittedName>
        <fullName evidence="8">NAC domain-containing protein 74</fullName>
    </submittedName>
</protein>
<reference evidence="8 9" key="1">
    <citation type="journal article" date="2017" name="Nature">
        <title>The Apostasia genome and the evolution of orchids.</title>
        <authorList>
            <person name="Zhang G.Q."/>
            <person name="Liu K.W."/>
            <person name="Li Z."/>
            <person name="Lohaus R."/>
            <person name="Hsiao Y.Y."/>
            <person name="Niu S.C."/>
            <person name="Wang J.Y."/>
            <person name="Lin Y.C."/>
            <person name="Xu Q."/>
            <person name="Chen L.J."/>
            <person name="Yoshida K."/>
            <person name="Fujiwara S."/>
            <person name="Wang Z.W."/>
            <person name="Zhang Y.Q."/>
            <person name="Mitsuda N."/>
            <person name="Wang M."/>
            <person name="Liu G.H."/>
            <person name="Pecoraro L."/>
            <person name="Huang H.X."/>
            <person name="Xiao X.J."/>
            <person name="Lin M."/>
            <person name="Wu X.Y."/>
            <person name="Wu W.L."/>
            <person name="Chen Y.Y."/>
            <person name="Chang S.B."/>
            <person name="Sakamoto S."/>
            <person name="Ohme-Takagi M."/>
            <person name="Yagi M."/>
            <person name="Zeng S.J."/>
            <person name="Shen C.Y."/>
            <person name="Yeh C.M."/>
            <person name="Luo Y.B."/>
            <person name="Tsai W.C."/>
            <person name="Van de Peer Y."/>
            <person name="Liu Z.J."/>
        </authorList>
    </citation>
    <scope>NUCLEOTIDE SEQUENCE [LARGE SCALE GENOMIC DNA]</scope>
    <source>
        <strain evidence="9">cv. Shenzhen</strain>
        <tissue evidence="8">Stem</tissue>
    </source>
</reference>
<proteinExistence type="predicted"/>
<dbReference type="GO" id="GO:0006355">
    <property type="term" value="P:regulation of DNA-templated transcription"/>
    <property type="evidence" value="ECO:0007669"/>
    <property type="project" value="InterPro"/>
</dbReference>
<comment type="subcellular location">
    <subcellularLocation>
        <location evidence="1">Nucleus</location>
    </subcellularLocation>
</comment>